<keyword evidence="6" id="KW-1133">Transmembrane helix</keyword>
<dbReference type="AlphaFoldDB" id="A0AAD2E1B3"/>
<dbReference type="PANTHER" id="PTHR32219:SF2">
    <property type="entry name" value="PROTON PUMP-INTERACTOR 1"/>
    <property type="match status" value="1"/>
</dbReference>
<gene>
    <name evidence="10" type="ORF">FPE_LOCUS20929</name>
</gene>
<dbReference type="Proteomes" id="UP000834106">
    <property type="component" value="Chromosome 12"/>
</dbReference>
<evidence type="ECO:0000313" key="10">
    <source>
        <dbReference type="EMBL" id="CAI9773499.1"/>
    </source>
</evidence>
<evidence type="ECO:0000313" key="11">
    <source>
        <dbReference type="Proteomes" id="UP000834106"/>
    </source>
</evidence>
<proteinExistence type="inferred from homology"/>
<accession>A0AAD2E1B3</accession>
<keyword evidence="5" id="KW-0256">Endoplasmic reticulum</keyword>
<evidence type="ECO:0000256" key="9">
    <source>
        <dbReference type="ARBA" id="ARBA00038080"/>
    </source>
</evidence>
<sequence>MEIKNEENFSIENVKVSIKFGSHGVDEQAKGEAGKAFEAIIPKDAADEWPAPQQIHSYYIVKYHSLEDLKLKVKLDLADKELKNKNQAQFQITEKLKATRVDYRVLFSLQIGRR</sequence>
<keyword evidence="11" id="KW-1185">Reference proteome</keyword>
<dbReference type="PANTHER" id="PTHR32219">
    <property type="entry name" value="RNA-BINDING PROTEIN YLMH-RELATED"/>
    <property type="match status" value="1"/>
</dbReference>
<evidence type="ECO:0000256" key="7">
    <source>
        <dbReference type="ARBA" id="ARBA00023054"/>
    </source>
</evidence>
<keyword evidence="4" id="KW-0812">Transmembrane</keyword>
<evidence type="ECO:0000256" key="4">
    <source>
        <dbReference type="ARBA" id="ARBA00022692"/>
    </source>
</evidence>
<comment type="subcellular location">
    <subcellularLocation>
        <location evidence="1">Cell membrane</location>
        <topology evidence="1">Single-pass membrane protein</topology>
    </subcellularLocation>
    <subcellularLocation>
        <location evidence="2">Endoplasmic reticulum membrane</location>
        <topology evidence="2">Single-pass membrane protein</topology>
    </subcellularLocation>
</comment>
<evidence type="ECO:0000256" key="1">
    <source>
        <dbReference type="ARBA" id="ARBA00004162"/>
    </source>
</evidence>
<reference evidence="10" key="1">
    <citation type="submission" date="2023-05" db="EMBL/GenBank/DDBJ databases">
        <authorList>
            <person name="Huff M."/>
        </authorList>
    </citation>
    <scope>NUCLEOTIDE SEQUENCE</scope>
</reference>
<evidence type="ECO:0000256" key="5">
    <source>
        <dbReference type="ARBA" id="ARBA00022824"/>
    </source>
</evidence>
<evidence type="ECO:0000256" key="8">
    <source>
        <dbReference type="ARBA" id="ARBA00023136"/>
    </source>
</evidence>
<dbReference type="InterPro" id="IPR055282">
    <property type="entry name" value="PPI1-4"/>
</dbReference>
<organism evidence="10 11">
    <name type="scientific">Fraxinus pennsylvanica</name>
    <dbReference type="NCBI Taxonomy" id="56036"/>
    <lineage>
        <taxon>Eukaryota</taxon>
        <taxon>Viridiplantae</taxon>
        <taxon>Streptophyta</taxon>
        <taxon>Embryophyta</taxon>
        <taxon>Tracheophyta</taxon>
        <taxon>Spermatophyta</taxon>
        <taxon>Magnoliopsida</taxon>
        <taxon>eudicotyledons</taxon>
        <taxon>Gunneridae</taxon>
        <taxon>Pentapetalae</taxon>
        <taxon>asterids</taxon>
        <taxon>lamiids</taxon>
        <taxon>Lamiales</taxon>
        <taxon>Oleaceae</taxon>
        <taxon>Oleeae</taxon>
        <taxon>Fraxinus</taxon>
    </lineage>
</organism>
<keyword evidence="3" id="KW-1003">Cell membrane</keyword>
<dbReference type="GO" id="GO:0005789">
    <property type="term" value="C:endoplasmic reticulum membrane"/>
    <property type="evidence" value="ECO:0007669"/>
    <property type="project" value="UniProtKB-SubCell"/>
</dbReference>
<keyword evidence="7" id="KW-0175">Coiled coil</keyword>
<keyword evidence="8" id="KW-0472">Membrane</keyword>
<evidence type="ECO:0000256" key="6">
    <source>
        <dbReference type="ARBA" id="ARBA00022989"/>
    </source>
</evidence>
<dbReference type="EMBL" id="OU503047">
    <property type="protein sequence ID" value="CAI9773499.1"/>
    <property type="molecule type" value="Genomic_DNA"/>
</dbReference>
<protein>
    <submittedName>
        <fullName evidence="10">Uncharacterized protein</fullName>
    </submittedName>
</protein>
<dbReference type="GO" id="GO:0005886">
    <property type="term" value="C:plasma membrane"/>
    <property type="evidence" value="ECO:0007669"/>
    <property type="project" value="UniProtKB-SubCell"/>
</dbReference>
<comment type="similarity">
    <text evidence="9">Belongs to the plant Proton pump-interactor protein family.</text>
</comment>
<evidence type="ECO:0000256" key="3">
    <source>
        <dbReference type="ARBA" id="ARBA00022475"/>
    </source>
</evidence>
<evidence type="ECO:0000256" key="2">
    <source>
        <dbReference type="ARBA" id="ARBA00004389"/>
    </source>
</evidence>
<name>A0AAD2E1B3_9LAMI</name>